<feature type="region of interest" description="Disordered" evidence="1">
    <location>
        <begin position="1"/>
        <end position="51"/>
    </location>
</feature>
<reference evidence="2" key="1">
    <citation type="submission" date="2025-08" db="UniProtKB">
        <authorList>
            <consortium name="Ensembl"/>
        </authorList>
    </citation>
    <scope>IDENTIFICATION</scope>
</reference>
<evidence type="ECO:0008006" key="4">
    <source>
        <dbReference type="Google" id="ProtNLM"/>
    </source>
</evidence>
<reference evidence="2" key="2">
    <citation type="submission" date="2025-09" db="UniProtKB">
        <authorList>
            <consortium name="Ensembl"/>
        </authorList>
    </citation>
    <scope>IDENTIFICATION</scope>
</reference>
<proteinExistence type="predicted"/>
<protein>
    <recommendedName>
        <fullName evidence="4">LIM/homeobox protein Lhx9</fullName>
    </recommendedName>
</protein>
<accession>A0A8C0UC41</accession>
<sequence>MLFHGISGGHIQGIMEEMERRSKTESRLAKGGQMNGRDTVRTELAPRGSCG</sequence>
<evidence type="ECO:0000256" key="1">
    <source>
        <dbReference type="SAM" id="MobiDB-lite"/>
    </source>
</evidence>
<evidence type="ECO:0000313" key="2">
    <source>
        <dbReference type="Ensembl" id="ENSCCEP00000005222.1"/>
    </source>
</evidence>
<feature type="compositionally biased region" description="Gly residues" evidence="1">
    <location>
        <begin position="1"/>
        <end position="11"/>
    </location>
</feature>
<dbReference type="Proteomes" id="UP000694410">
    <property type="component" value="Unplaced"/>
</dbReference>
<name>A0A8C0UC41_CYACU</name>
<evidence type="ECO:0000313" key="3">
    <source>
        <dbReference type="Proteomes" id="UP000694410"/>
    </source>
</evidence>
<dbReference type="Ensembl" id="ENSCCET00000008633.1">
    <property type="protein sequence ID" value="ENSCCEP00000005222.1"/>
    <property type="gene ID" value="ENSCCEG00000005749.1"/>
</dbReference>
<feature type="compositionally biased region" description="Basic and acidic residues" evidence="1">
    <location>
        <begin position="17"/>
        <end position="28"/>
    </location>
</feature>
<dbReference type="AlphaFoldDB" id="A0A8C0UC41"/>
<organism evidence="2 3">
    <name type="scientific">Cyanistes caeruleus</name>
    <name type="common">Eurasian blue tit</name>
    <name type="synonym">Parus caeruleus</name>
    <dbReference type="NCBI Taxonomy" id="156563"/>
    <lineage>
        <taxon>Eukaryota</taxon>
        <taxon>Metazoa</taxon>
        <taxon>Chordata</taxon>
        <taxon>Craniata</taxon>
        <taxon>Vertebrata</taxon>
        <taxon>Euteleostomi</taxon>
        <taxon>Archelosauria</taxon>
        <taxon>Archosauria</taxon>
        <taxon>Dinosauria</taxon>
        <taxon>Saurischia</taxon>
        <taxon>Theropoda</taxon>
        <taxon>Coelurosauria</taxon>
        <taxon>Aves</taxon>
        <taxon>Neognathae</taxon>
        <taxon>Neoaves</taxon>
        <taxon>Telluraves</taxon>
        <taxon>Australaves</taxon>
        <taxon>Passeriformes</taxon>
        <taxon>Paridae</taxon>
        <taxon>Cyanistes</taxon>
    </lineage>
</organism>
<keyword evidence="3" id="KW-1185">Reference proteome</keyword>